<evidence type="ECO:0000256" key="1">
    <source>
        <dbReference type="ARBA" id="ARBA00004477"/>
    </source>
</evidence>
<dbReference type="PANTHER" id="PTHR12560">
    <property type="entry name" value="LONGEVITY ASSURANCE FACTOR 1 LAG1"/>
    <property type="match status" value="1"/>
</dbReference>
<reference evidence="3" key="1">
    <citation type="submission" date="2022-08" db="EMBL/GenBank/DDBJ databases">
        <authorList>
            <person name="Gutierrez-Valencia J."/>
        </authorList>
    </citation>
    <scope>NUCLEOTIDE SEQUENCE</scope>
</reference>
<keyword evidence="2" id="KW-1133">Transmembrane helix</keyword>
<evidence type="ECO:0000313" key="4">
    <source>
        <dbReference type="Proteomes" id="UP001154282"/>
    </source>
</evidence>
<dbReference type="Proteomes" id="UP001154282">
    <property type="component" value="Unassembled WGS sequence"/>
</dbReference>
<keyword evidence="4" id="KW-1185">Reference proteome</keyword>
<protein>
    <recommendedName>
        <fullName evidence="5">TLC domain-containing protein</fullName>
    </recommendedName>
</protein>
<keyword evidence="2" id="KW-0472">Membrane</keyword>
<evidence type="ECO:0000256" key="2">
    <source>
        <dbReference type="SAM" id="Phobius"/>
    </source>
</evidence>
<feature type="transmembrane region" description="Helical" evidence="2">
    <location>
        <begin position="25"/>
        <end position="51"/>
    </location>
</feature>
<organism evidence="3 4">
    <name type="scientific">Linum tenue</name>
    <dbReference type="NCBI Taxonomy" id="586396"/>
    <lineage>
        <taxon>Eukaryota</taxon>
        <taxon>Viridiplantae</taxon>
        <taxon>Streptophyta</taxon>
        <taxon>Embryophyta</taxon>
        <taxon>Tracheophyta</taxon>
        <taxon>Spermatophyta</taxon>
        <taxon>Magnoliopsida</taxon>
        <taxon>eudicotyledons</taxon>
        <taxon>Gunneridae</taxon>
        <taxon>Pentapetalae</taxon>
        <taxon>rosids</taxon>
        <taxon>fabids</taxon>
        <taxon>Malpighiales</taxon>
        <taxon>Linaceae</taxon>
        <taxon>Linum</taxon>
    </lineage>
</organism>
<gene>
    <name evidence="3" type="ORF">LITE_LOCUS48309</name>
</gene>
<proteinExistence type="predicted"/>
<dbReference type="GO" id="GO:0046513">
    <property type="term" value="P:ceramide biosynthetic process"/>
    <property type="evidence" value="ECO:0007669"/>
    <property type="project" value="InterPro"/>
</dbReference>
<dbReference type="AlphaFoldDB" id="A0AAV0RI26"/>
<dbReference type="PANTHER" id="PTHR12560:SF0">
    <property type="entry name" value="LD18904P"/>
    <property type="match status" value="1"/>
</dbReference>
<dbReference type="GO" id="GO:0005789">
    <property type="term" value="C:endoplasmic reticulum membrane"/>
    <property type="evidence" value="ECO:0007669"/>
    <property type="project" value="UniProtKB-SubCell"/>
</dbReference>
<keyword evidence="2" id="KW-0812">Transmembrane</keyword>
<sequence>MWFCFVASRDLVEYLDLRQWYPRSLYYAFNTLLIMLLIFHIYWWILIWAMIKRQLLNRGKVEGDIRSDSEEED</sequence>
<evidence type="ECO:0000313" key="3">
    <source>
        <dbReference type="EMBL" id="CAI0557288.1"/>
    </source>
</evidence>
<name>A0AAV0RI26_9ROSI</name>
<dbReference type="EMBL" id="CAMGYJ010000011">
    <property type="protein sequence ID" value="CAI0557288.1"/>
    <property type="molecule type" value="Genomic_DNA"/>
</dbReference>
<dbReference type="GO" id="GO:0050291">
    <property type="term" value="F:sphingosine N-acyltransferase activity"/>
    <property type="evidence" value="ECO:0007669"/>
    <property type="project" value="InterPro"/>
</dbReference>
<evidence type="ECO:0008006" key="5">
    <source>
        <dbReference type="Google" id="ProtNLM"/>
    </source>
</evidence>
<dbReference type="InterPro" id="IPR016439">
    <property type="entry name" value="Lag1/Lac1-like"/>
</dbReference>
<accession>A0AAV0RI26</accession>
<comment type="caution">
    <text evidence="3">The sequence shown here is derived from an EMBL/GenBank/DDBJ whole genome shotgun (WGS) entry which is preliminary data.</text>
</comment>
<comment type="subcellular location">
    <subcellularLocation>
        <location evidence="1">Endoplasmic reticulum membrane</location>
        <topology evidence="1">Multi-pass membrane protein</topology>
    </subcellularLocation>
</comment>